<accession>A0A1D8ADJ9</accession>
<dbReference type="AlphaFoldDB" id="A0A1D8ADJ9"/>
<protein>
    <recommendedName>
        <fullName evidence="1">Recombinase-like domain-containing protein</fullName>
    </recommendedName>
</protein>
<sequence>MRVAMRYNLYLAETGDAKGGGRFIEEPDQVDNFVFQTRGGPLDPFEQALSQALTAAFDAGAFEFPELVAALNAGGSRAPDGAAWTEPTLDAELDRLGQALFQPVSGGIAA</sequence>
<keyword evidence="2" id="KW-0614">Plasmid</keyword>
<dbReference type="KEGG" id="nre:BES08_25055"/>
<evidence type="ECO:0000313" key="2">
    <source>
        <dbReference type="EMBL" id="AOR80197.1"/>
    </source>
</evidence>
<reference evidence="3" key="1">
    <citation type="journal article" date="2017" name="J. Biotechnol.">
        <title>Complete genome sequence of Novosphingobium resinovorum SA1, a versatile xenobiotic-degrading bacterium capable of utilizing sulfanilic acid.</title>
        <authorList>
            <person name="Hegedus B."/>
            <person name="Kos P.B."/>
            <person name="Balint B."/>
            <person name="Maroti G."/>
            <person name="Gan H.M."/>
            <person name="Perei K."/>
            <person name="Rakhely G."/>
        </authorList>
    </citation>
    <scope>NUCLEOTIDE SEQUENCE [LARGE SCALE GENOMIC DNA]</scope>
    <source>
        <strain evidence="3">SA1</strain>
    </source>
</reference>
<geneLocation type="plasmid" evidence="2 3">
    <name>pSA2</name>
</geneLocation>
<gene>
    <name evidence="2" type="ORF">BES08_25055</name>
</gene>
<evidence type="ECO:0000313" key="3">
    <source>
        <dbReference type="Proteomes" id="UP000094626"/>
    </source>
</evidence>
<evidence type="ECO:0000259" key="1">
    <source>
        <dbReference type="Pfam" id="PF20552"/>
    </source>
</evidence>
<name>A0A1D8ADJ9_9SPHN</name>
<dbReference type="EMBL" id="CP017077">
    <property type="protein sequence ID" value="AOR80197.1"/>
    <property type="molecule type" value="Genomic_DNA"/>
</dbReference>
<keyword evidence="3" id="KW-1185">Reference proteome</keyword>
<dbReference type="OrthoDB" id="7860636at2"/>
<feature type="domain" description="Recombinase-like" evidence="1">
    <location>
        <begin position="32"/>
        <end position="98"/>
    </location>
</feature>
<dbReference type="Pfam" id="PF20552">
    <property type="entry name" value="HTH_62"/>
    <property type="match status" value="1"/>
</dbReference>
<dbReference type="Proteomes" id="UP000094626">
    <property type="component" value="Plasmid pSA2"/>
</dbReference>
<dbReference type="InterPro" id="IPR046789">
    <property type="entry name" value="HTH_62"/>
</dbReference>
<organism evidence="2 3">
    <name type="scientific">Novosphingobium resinovorum</name>
    <dbReference type="NCBI Taxonomy" id="158500"/>
    <lineage>
        <taxon>Bacteria</taxon>
        <taxon>Pseudomonadati</taxon>
        <taxon>Pseudomonadota</taxon>
        <taxon>Alphaproteobacteria</taxon>
        <taxon>Sphingomonadales</taxon>
        <taxon>Sphingomonadaceae</taxon>
        <taxon>Novosphingobium</taxon>
    </lineage>
</organism>
<proteinExistence type="predicted"/>